<sequence>YDVTVAANTTSVIITATASDALASVAITNGGNIDVTSGSAAATITVTAQDGTAISYTVNITVETATSVSKSKEANIKVYPTVTTSVVTIEFIEKPGIIKVYSLSGQLIKTVRSTSSIETIDLTSDGIYLIEVQSNGLTRIVKVIKK</sequence>
<name>A0ABS5JYD0_9BACT</name>
<proteinExistence type="predicted"/>
<dbReference type="InterPro" id="IPR026444">
    <property type="entry name" value="Secre_tail"/>
</dbReference>
<feature type="domain" description="Cadherin-like beta-sandwich-like" evidence="1">
    <location>
        <begin position="1"/>
        <end position="61"/>
    </location>
</feature>
<gene>
    <name evidence="2" type="ORF">KEM10_16255</name>
</gene>
<dbReference type="NCBIfam" id="TIGR04183">
    <property type="entry name" value="Por_Secre_tail"/>
    <property type="match status" value="1"/>
</dbReference>
<dbReference type="RefSeq" id="WP_212217085.1">
    <property type="nucleotide sequence ID" value="NZ_JAGUCO010000015.1"/>
</dbReference>
<protein>
    <submittedName>
        <fullName evidence="2">T9SS type A sorting domain-containing protein</fullName>
    </submittedName>
</protein>
<evidence type="ECO:0000313" key="2">
    <source>
        <dbReference type="EMBL" id="MBS2099844.1"/>
    </source>
</evidence>
<feature type="non-terminal residue" evidence="2">
    <location>
        <position position="1"/>
    </location>
</feature>
<dbReference type="InterPro" id="IPR025883">
    <property type="entry name" value="Cadherin-like_domain"/>
</dbReference>
<keyword evidence="3" id="KW-1185">Reference proteome</keyword>
<dbReference type="EMBL" id="JAGUCO010000015">
    <property type="protein sequence ID" value="MBS2099844.1"/>
    <property type="molecule type" value="Genomic_DNA"/>
</dbReference>
<organism evidence="2 3">
    <name type="scientific">Carboxylicivirga linearis</name>
    <dbReference type="NCBI Taxonomy" id="1628157"/>
    <lineage>
        <taxon>Bacteria</taxon>
        <taxon>Pseudomonadati</taxon>
        <taxon>Bacteroidota</taxon>
        <taxon>Bacteroidia</taxon>
        <taxon>Marinilabiliales</taxon>
        <taxon>Marinilabiliaceae</taxon>
        <taxon>Carboxylicivirga</taxon>
    </lineage>
</organism>
<evidence type="ECO:0000313" key="3">
    <source>
        <dbReference type="Proteomes" id="UP000708576"/>
    </source>
</evidence>
<accession>A0ABS5JYD0</accession>
<comment type="caution">
    <text evidence="2">The sequence shown here is derived from an EMBL/GenBank/DDBJ whole genome shotgun (WGS) entry which is preliminary data.</text>
</comment>
<evidence type="ECO:0000259" key="1">
    <source>
        <dbReference type="Pfam" id="PF12733"/>
    </source>
</evidence>
<dbReference type="Pfam" id="PF12733">
    <property type="entry name" value="Cadherin-like"/>
    <property type="match status" value="1"/>
</dbReference>
<dbReference type="Proteomes" id="UP000708576">
    <property type="component" value="Unassembled WGS sequence"/>
</dbReference>
<reference evidence="2 3" key="1">
    <citation type="journal article" date="2015" name="Int. J. Syst. Evol. Microbiol.">
        <title>Carboxylicivirga linearis sp. nov., isolated from a sea cucumber culture pond.</title>
        <authorList>
            <person name="Wang F.Q."/>
            <person name="Zhou Y.X."/>
            <person name="Lin X.Z."/>
            <person name="Chen G.J."/>
            <person name="Du Z.J."/>
        </authorList>
    </citation>
    <scope>NUCLEOTIDE SEQUENCE [LARGE SCALE GENOMIC DNA]</scope>
    <source>
        <strain evidence="2 3">FB218</strain>
    </source>
</reference>